<dbReference type="RefSeq" id="WP_093194697.1">
    <property type="nucleotide sequence ID" value="NZ_FNEV01000013.1"/>
</dbReference>
<keyword evidence="2" id="KW-1185">Reference proteome</keyword>
<dbReference type="Proteomes" id="UP000199225">
    <property type="component" value="Unassembled WGS sequence"/>
</dbReference>
<protein>
    <recommendedName>
        <fullName evidence="3">Ribbon-helix-helix domain-containing protein</fullName>
    </recommendedName>
</protein>
<name>A0A1G8W5M2_9BACI</name>
<gene>
    <name evidence="1" type="ORF">SAMN04490247_3038</name>
</gene>
<evidence type="ECO:0000313" key="2">
    <source>
        <dbReference type="Proteomes" id="UP000199225"/>
    </source>
</evidence>
<dbReference type="STRING" id="86666.SAMN04490247_3038"/>
<evidence type="ECO:0000313" key="1">
    <source>
        <dbReference type="EMBL" id="SDJ73589.1"/>
    </source>
</evidence>
<proteinExistence type="predicted"/>
<evidence type="ECO:0008006" key="3">
    <source>
        <dbReference type="Google" id="ProtNLM"/>
    </source>
</evidence>
<sequence>MPNKYTTVKGERMTDRHIQRSFWIDKDLWRRLDALAKKQPKGFKHQLINEAIENIVEDLEEISRDT</sequence>
<accession>A0A1G8W5M2</accession>
<reference evidence="2" key="1">
    <citation type="submission" date="2016-10" db="EMBL/GenBank/DDBJ databases">
        <authorList>
            <person name="Varghese N."/>
            <person name="Submissions S."/>
        </authorList>
    </citation>
    <scope>NUCLEOTIDE SEQUENCE [LARGE SCALE GENOMIC DNA]</scope>
    <source>
        <strain evidence="2">DSM 4771</strain>
    </source>
</reference>
<organism evidence="1 2">
    <name type="scientific">Salimicrobium halophilum</name>
    <dbReference type="NCBI Taxonomy" id="86666"/>
    <lineage>
        <taxon>Bacteria</taxon>
        <taxon>Bacillati</taxon>
        <taxon>Bacillota</taxon>
        <taxon>Bacilli</taxon>
        <taxon>Bacillales</taxon>
        <taxon>Bacillaceae</taxon>
        <taxon>Salimicrobium</taxon>
    </lineage>
</organism>
<dbReference type="OrthoDB" id="2943538at2"/>
<dbReference type="EMBL" id="FNEV01000013">
    <property type="protein sequence ID" value="SDJ73589.1"/>
    <property type="molecule type" value="Genomic_DNA"/>
</dbReference>
<dbReference type="AlphaFoldDB" id="A0A1G8W5M2"/>